<dbReference type="AlphaFoldDB" id="A0A8H3WAS5"/>
<keyword evidence="2" id="KW-1185">Reference proteome</keyword>
<dbReference type="OrthoDB" id="10479663at2759"/>
<protein>
    <submittedName>
        <fullName evidence="1">Uncharacterized protein</fullName>
    </submittedName>
</protein>
<comment type="caution">
    <text evidence="1">The sequence shown here is derived from an EMBL/GenBank/DDBJ whole genome shotgun (WGS) entry which is preliminary data.</text>
</comment>
<name>A0A8H3WAS5_9PEZI</name>
<sequence>MGKVDIIDLSRSTQRAGITAFAPTLAVSAPPSIDLGPLRRPWVYSLFTMARFTCRVEMALETITHPEHQPQKPCEGECDLKAWDSGPFGDPVEDMLDQIIDMYGD</sequence>
<organism evidence="1 2">
    <name type="scientific">Colletotrichum asianum</name>
    <dbReference type="NCBI Taxonomy" id="702518"/>
    <lineage>
        <taxon>Eukaryota</taxon>
        <taxon>Fungi</taxon>
        <taxon>Dikarya</taxon>
        <taxon>Ascomycota</taxon>
        <taxon>Pezizomycotina</taxon>
        <taxon>Sordariomycetes</taxon>
        <taxon>Hypocreomycetidae</taxon>
        <taxon>Glomerellales</taxon>
        <taxon>Glomerellaceae</taxon>
        <taxon>Colletotrichum</taxon>
        <taxon>Colletotrichum gloeosporioides species complex</taxon>
    </lineage>
</organism>
<evidence type="ECO:0000313" key="1">
    <source>
        <dbReference type="EMBL" id="KAF0324538.1"/>
    </source>
</evidence>
<gene>
    <name evidence="1" type="ORF">GQ607_008242</name>
</gene>
<evidence type="ECO:0000313" key="2">
    <source>
        <dbReference type="Proteomes" id="UP000434172"/>
    </source>
</evidence>
<proteinExistence type="predicted"/>
<dbReference type="Proteomes" id="UP000434172">
    <property type="component" value="Unassembled WGS sequence"/>
</dbReference>
<accession>A0A8H3WAS5</accession>
<dbReference type="EMBL" id="WOWK01000043">
    <property type="protein sequence ID" value="KAF0324538.1"/>
    <property type="molecule type" value="Genomic_DNA"/>
</dbReference>
<reference evidence="1 2" key="1">
    <citation type="submission" date="2019-12" db="EMBL/GenBank/DDBJ databases">
        <title>A genome sequence resource for the geographically widespread anthracnose pathogen Colletotrichum asianum.</title>
        <authorList>
            <person name="Meng Y."/>
        </authorList>
    </citation>
    <scope>NUCLEOTIDE SEQUENCE [LARGE SCALE GENOMIC DNA]</scope>
    <source>
        <strain evidence="1 2">ICMP 18580</strain>
    </source>
</reference>